<organism evidence="2 3">
    <name type="scientific">Photobacterium kishitanii</name>
    <dbReference type="NCBI Taxonomy" id="318456"/>
    <lineage>
        <taxon>Bacteria</taxon>
        <taxon>Pseudomonadati</taxon>
        <taxon>Pseudomonadota</taxon>
        <taxon>Gammaproteobacteria</taxon>
        <taxon>Vibrionales</taxon>
        <taxon>Vibrionaceae</taxon>
        <taxon>Photobacterium</taxon>
    </lineage>
</organism>
<gene>
    <name evidence="2" type="ORF">C9J27_20765</name>
</gene>
<dbReference type="NCBIfam" id="TIGR04102">
    <property type="entry name" value="SWIM_PBPRA1643"/>
    <property type="match status" value="1"/>
</dbReference>
<comment type="caution">
    <text evidence="2">The sequence shown here is derived from an EMBL/GenBank/DDBJ whole genome shotgun (WGS) entry which is preliminary data.</text>
</comment>
<reference evidence="2 3" key="1">
    <citation type="submission" date="2018-01" db="EMBL/GenBank/DDBJ databases">
        <title>Whole genome sequencing of Histamine producing bacteria.</title>
        <authorList>
            <person name="Butler K."/>
        </authorList>
    </citation>
    <scope>NUCLEOTIDE SEQUENCE [LARGE SCALE GENOMIC DNA]</scope>
    <source>
        <strain evidence="2 3">FS-7.2</strain>
    </source>
</reference>
<dbReference type="eggNOG" id="COG3012">
    <property type="taxonomic scope" value="Bacteria"/>
</dbReference>
<proteinExistence type="predicted"/>
<dbReference type="PANTHER" id="PTHR33747">
    <property type="entry name" value="UPF0225 PROTEIN SCO1677"/>
    <property type="match status" value="1"/>
</dbReference>
<evidence type="ECO:0000313" key="3">
    <source>
        <dbReference type="Proteomes" id="UP000241426"/>
    </source>
</evidence>
<dbReference type="Gene3D" id="3.10.450.50">
    <property type="match status" value="1"/>
</dbReference>
<name>A0A0B7J712_9GAMM</name>
<dbReference type="AlphaFoldDB" id="A0A0B7J712"/>
<feature type="region of interest" description="Disordered" evidence="1">
    <location>
        <begin position="1"/>
        <end position="25"/>
    </location>
</feature>
<accession>A0A0B7J712</accession>
<dbReference type="RefSeq" id="WP_036794106.1">
    <property type="nucleotide sequence ID" value="NZ_JAUZMV010000001.1"/>
</dbReference>
<dbReference type="GeneID" id="29944951"/>
<dbReference type="PANTHER" id="PTHR33747:SF1">
    <property type="entry name" value="ADENYLATE CYCLASE-ASSOCIATED CAP C-TERMINAL DOMAIN-CONTAINING PROTEIN"/>
    <property type="match status" value="1"/>
</dbReference>
<dbReference type="Pfam" id="PF02810">
    <property type="entry name" value="SEC-C"/>
    <property type="match status" value="1"/>
</dbReference>
<dbReference type="Proteomes" id="UP000241426">
    <property type="component" value="Unassembled WGS sequence"/>
</dbReference>
<protein>
    <submittedName>
        <fullName evidence="2">Zinc chelation protein SecC</fullName>
    </submittedName>
</protein>
<dbReference type="SUPFAM" id="SSF103642">
    <property type="entry name" value="Sec-C motif"/>
    <property type="match status" value="1"/>
</dbReference>
<dbReference type="InterPro" id="IPR004027">
    <property type="entry name" value="SEC_C_motif"/>
</dbReference>
<accession>A0A2T3KCW5</accession>
<dbReference type="EMBL" id="PYNF01000027">
    <property type="protein sequence ID" value="PSU93839.1"/>
    <property type="molecule type" value="Genomic_DNA"/>
</dbReference>
<evidence type="ECO:0000313" key="2">
    <source>
        <dbReference type="EMBL" id="PSU93839.1"/>
    </source>
</evidence>
<dbReference type="InterPro" id="IPR026368">
    <property type="entry name" value="SWIM_PBPRA1643"/>
</dbReference>
<feature type="region of interest" description="Disordered" evidence="1">
    <location>
        <begin position="83"/>
        <end position="104"/>
    </location>
</feature>
<sequence length="111" mass="12491">MSKFFYKGRIEKKPKHSSCGYNTKRETKLGTETNPLTLIVNTEERQQELEVQLAEHQLFATITVDTDAVEDIAELTATLNKPTTTTFDKTPNRNDPCSCGSGKKYKKCCGK</sequence>
<evidence type="ECO:0000256" key="1">
    <source>
        <dbReference type="SAM" id="MobiDB-lite"/>
    </source>
</evidence>